<dbReference type="Gene3D" id="3.30.420.10">
    <property type="entry name" value="Ribonuclease H-like superfamily/Ribonuclease H"/>
    <property type="match status" value="1"/>
</dbReference>
<accession>A0A4Y2NWW2</accession>
<dbReference type="GO" id="GO:0003676">
    <property type="term" value="F:nucleic acid binding"/>
    <property type="evidence" value="ECO:0007669"/>
    <property type="project" value="InterPro"/>
</dbReference>
<protein>
    <recommendedName>
        <fullName evidence="3">Mariner Mos1 transposase</fullName>
    </recommendedName>
</protein>
<dbReference type="InterPro" id="IPR036397">
    <property type="entry name" value="RNaseH_sf"/>
</dbReference>
<evidence type="ECO:0000313" key="2">
    <source>
        <dbReference type="Proteomes" id="UP000499080"/>
    </source>
</evidence>
<evidence type="ECO:0000313" key="1">
    <source>
        <dbReference type="EMBL" id="GBN43383.1"/>
    </source>
</evidence>
<keyword evidence="2" id="KW-1185">Reference proteome</keyword>
<dbReference type="Proteomes" id="UP000499080">
    <property type="component" value="Unassembled WGS sequence"/>
</dbReference>
<reference evidence="1 2" key="1">
    <citation type="journal article" date="2019" name="Sci. Rep.">
        <title>Orb-weaving spider Araneus ventricosus genome elucidates the spidroin gene catalogue.</title>
        <authorList>
            <person name="Kono N."/>
            <person name="Nakamura H."/>
            <person name="Ohtoshi R."/>
            <person name="Moran D.A.P."/>
            <person name="Shinohara A."/>
            <person name="Yoshida Y."/>
            <person name="Fujiwara M."/>
            <person name="Mori M."/>
            <person name="Tomita M."/>
            <person name="Arakawa K."/>
        </authorList>
    </citation>
    <scope>NUCLEOTIDE SEQUENCE [LARGE SCALE GENOMIC DNA]</scope>
</reference>
<sequence>MRLRSANSIVRQAIGCHFFLNCFKFTTKELQRGVTRFSVAEVVGAPLDRLCVAINTKRSGLLSSGVVLLHDNAQPHTATRIMNKLTKFGWTVLENQPYSPDLSPCDFHIFGTLKQALKCRLFTWTAKSWSLFESGFDLHQTSSTSKVFTTW</sequence>
<organism evidence="1 2">
    <name type="scientific">Araneus ventricosus</name>
    <name type="common">Orbweaver spider</name>
    <name type="synonym">Epeira ventricosa</name>
    <dbReference type="NCBI Taxonomy" id="182803"/>
    <lineage>
        <taxon>Eukaryota</taxon>
        <taxon>Metazoa</taxon>
        <taxon>Ecdysozoa</taxon>
        <taxon>Arthropoda</taxon>
        <taxon>Chelicerata</taxon>
        <taxon>Arachnida</taxon>
        <taxon>Araneae</taxon>
        <taxon>Araneomorphae</taxon>
        <taxon>Entelegynae</taxon>
        <taxon>Araneoidea</taxon>
        <taxon>Araneidae</taxon>
        <taxon>Araneus</taxon>
    </lineage>
</organism>
<name>A0A4Y2NWW2_ARAVE</name>
<dbReference type="AlphaFoldDB" id="A0A4Y2NWW2"/>
<dbReference type="InterPro" id="IPR052709">
    <property type="entry name" value="Transposase-MT_Hybrid"/>
</dbReference>
<dbReference type="PANTHER" id="PTHR46060">
    <property type="entry name" value="MARINER MOS1 TRANSPOSASE-LIKE PROTEIN"/>
    <property type="match status" value="1"/>
</dbReference>
<evidence type="ECO:0008006" key="3">
    <source>
        <dbReference type="Google" id="ProtNLM"/>
    </source>
</evidence>
<dbReference type="EMBL" id="BGPR01009963">
    <property type="protein sequence ID" value="GBN43383.1"/>
    <property type="molecule type" value="Genomic_DNA"/>
</dbReference>
<comment type="caution">
    <text evidence="1">The sequence shown here is derived from an EMBL/GenBank/DDBJ whole genome shotgun (WGS) entry which is preliminary data.</text>
</comment>
<dbReference type="PANTHER" id="PTHR46060:SF1">
    <property type="entry name" value="MARINER MOS1 TRANSPOSASE-LIKE PROTEIN"/>
    <property type="match status" value="1"/>
</dbReference>
<proteinExistence type="predicted"/>
<dbReference type="OrthoDB" id="10017160at2759"/>
<gene>
    <name evidence="1" type="ORF">AVEN_859_1</name>
</gene>